<proteinExistence type="inferred from homology"/>
<evidence type="ECO:0000259" key="5">
    <source>
        <dbReference type="PROSITE" id="PS50893"/>
    </source>
</evidence>
<dbReference type="GO" id="GO:0005524">
    <property type="term" value="F:ATP binding"/>
    <property type="evidence" value="ECO:0007669"/>
    <property type="project" value="UniProtKB-KW"/>
</dbReference>
<gene>
    <name evidence="6" type="ORF">IRY30_09445</name>
</gene>
<dbReference type="Pfam" id="PF00005">
    <property type="entry name" value="ABC_tran"/>
    <property type="match status" value="1"/>
</dbReference>
<keyword evidence="4 6" id="KW-0067">ATP-binding</keyword>
<dbReference type="InterPro" id="IPR003593">
    <property type="entry name" value="AAA+_ATPase"/>
</dbReference>
<dbReference type="PANTHER" id="PTHR43117:SF4">
    <property type="entry name" value="OSMOPROTECTANT IMPORT ATP-BINDING PROTEIN OSMV"/>
    <property type="match status" value="1"/>
</dbReference>
<evidence type="ECO:0000256" key="3">
    <source>
        <dbReference type="ARBA" id="ARBA00022741"/>
    </source>
</evidence>
<dbReference type="RefSeq" id="WP_194557175.1">
    <property type="nucleotide sequence ID" value="NZ_JADKMY010000003.1"/>
</dbReference>
<dbReference type="InterPro" id="IPR027417">
    <property type="entry name" value="P-loop_NTPase"/>
</dbReference>
<comment type="caution">
    <text evidence="6">The sequence shown here is derived from an EMBL/GenBank/DDBJ whole genome shotgun (WGS) entry which is preliminary data.</text>
</comment>
<dbReference type="PANTHER" id="PTHR43117">
    <property type="entry name" value="OSMOPROTECTANT IMPORT ATP-BINDING PROTEIN OSMV"/>
    <property type="match status" value="1"/>
</dbReference>
<accession>A0ABR9ZNW9</accession>
<evidence type="ECO:0000256" key="2">
    <source>
        <dbReference type="ARBA" id="ARBA00022448"/>
    </source>
</evidence>
<keyword evidence="7" id="KW-1185">Reference proteome</keyword>
<keyword evidence="3" id="KW-0547">Nucleotide-binding</keyword>
<dbReference type="Proteomes" id="UP000635902">
    <property type="component" value="Unassembled WGS sequence"/>
</dbReference>
<dbReference type="PROSITE" id="PS50893">
    <property type="entry name" value="ABC_TRANSPORTER_2"/>
    <property type="match status" value="1"/>
</dbReference>
<name>A0ABR9ZNW9_9CORY</name>
<reference evidence="6 7" key="1">
    <citation type="submission" date="2020-10" db="EMBL/GenBank/DDBJ databases">
        <title>Novel species in genus Corynebacterium.</title>
        <authorList>
            <person name="Zhang G."/>
        </authorList>
    </citation>
    <scope>NUCLEOTIDE SEQUENCE [LARGE SCALE GENOMIC DNA]</scope>
    <source>
        <strain evidence="6 7">DSM 45110</strain>
    </source>
</reference>
<keyword evidence="2" id="KW-0813">Transport</keyword>
<comment type="similarity">
    <text evidence="1">Belongs to the ABC transporter superfamily.</text>
</comment>
<feature type="domain" description="ABC transporter" evidence="5">
    <location>
        <begin position="2"/>
        <end position="238"/>
    </location>
</feature>
<evidence type="ECO:0000256" key="4">
    <source>
        <dbReference type="ARBA" id="ARBA00022840"/>
    </source>
</evidence>
<protein>
    <submittedName>
        <fullName evidence="6">ABC transporter ATP-binding protein</fullName>
    </submittedName>
</protein>
<dbReference type="EMBL" id="JADKMY010000003">
    <property type="protein sequence ID" value="MBF4554292.1"/>
    <property type="molecule type" value="Genomic_DNA"/>
</dbReference>
<dbReference type="PROSITE" id="PS00211">
    <property type="entry name" value="ABC_TRANSPORTER_1"/>
    <property type="match status" value="1"/>
</dbReference>
<dbReference type="InterPro" id="IPR003439">
    <property type="entry name" value="ABC_transporter-like_ATP-bd"/>
</dbReference>
<evidence type="ECO:0000313" key="6">
    <source>
        <dbReference type="EMBL" id="MBF4554292.1"/>
    </source>
</evidence>
<sequence>MITFQNVSVQFPGASGRAVDDFSLVAPTGKTTVFLGSSGCGKTTLIRCVNRMVQPTGGQVLIDDKDVSNRPPIQLRRSIGYVLQDAGLLPHRSVGDNIGTVLRLNGVSKAEAAERAHDTALQVGLTSEQLDRFPHELSGGQQQRAGVARALASDPNILLMDEPFGAVDPIVRRGLQELMLELQERLNKTIILVTHDVREAFTLGDNVVLLQEGAHIAQQGPPEEIATAPANDFVRSFIGVDDNSYRVKHINGRDVVVDQFGAVIGPLDQA</sequence>
<evidence type="ECO:0000313" key="7">
    <source>
        <dbReference type="Proteomes" id="UP000635902"/>
    </source>
</evidence>
<dbReference type="Gene3D" id="3.40.50.300">
    <property type="entry name" value="P-loop containing nucleotide triphosphate hydrolases"/>
    <property type="match status" value="1"/>
</dbReference>
<dbReference type="SUPFAM" id="SSF52540">
    <property type="entry name" value="P-loop containing nucleoside triphosphate hydrolases"/>
    <property type="match status" value="1"/>
</dbReference>
<dbReference type="SMART" id="SM00382">
    <property type="entry name" value="AAA"/>
    <property type="match status" value="1"/>
</dbReference>
<dbReference type="InterPro" id="IPR017871">
    <property type="entry name" value="ABC_transporter-like_CS"/>
</dbReference>
<organism evidence="6 7">
    <name type="scientific">Corynebacterium suicordis DSM 45110</name>
    <dbReference type="NCBI Taxonomy" id="1121369"/>
    <lineage>
        <taxon>Bacteria</taxon>
        <taxon>Bacillati</taxon>
        <taxon>Actinomycetota</taxon>
        <taxon>Actinomycetes</taxon>
        <taxon>Mycobacteriales</taxon>
        <taxon>Corynebacteriaceae</taxon>
        <taxon>Corynebacterium</taxon>
    </lineage>
</organism>
<evidence type="ECO:0000256" key="1">
    <source>
        <dbReference type="ARBA" id="ARBA00005417"/>
    </source>
</evidence>